<proteinExistence type="predicted"/>
<evidence type="ECO:0000313" key="2">
    <source>
        <dbReference type="Proteomes" id="UP000217065"/>
    </source>
</evidence>
<dbReference type="RefSeq" id="WP_133079843.1">
    <property type="nucleotide sequence ID" value="NZ_NOKQ01000291.1"/>
</dbReference>
<gene>
    <name evidence="1" type="ORF">CF394_13435</name>
</gene>
<accession>A0A264W0E3</accession>
<sequence>SNLMFAKSLSDWGKPLYLIVNQIDKHRDDELTLASYLNDVKKAFAQWKITYKGLLCTSLKVQDHPYNQWETLKSLIGELISHREP</sequence>
<keyword evidence="2" id="KW-1185">Reference proteome</keyword>
<feature type="non-terminal residue" evidence="1">
    <location>
        <position position="1"/>
    </location>
</feature>
<dbReference type="OrthoDB" id="5477114at2"/>
<dbReference type="AlphaFoldDB" id="A0A264W0E3"/>
<comment type="caution">
    <text evidence="1">The sequence shown here is derived from an EMBL/GenBank/DDBJ whole genome shotgun (WGS) entry which is preliminary data.</text>
</comment>
<evidence type="ECO:0008006" key="3">
    <source>
        <dbReference type="Google" id="ProtNLM"/>
    </source>
</evidence>
<evidence type="ECO:0000313" key="1">
    <source>
        <dbReference type="EMBL" id="OZS77059.1"/>
    </source>
</evidence>
<dbReference type="SUPFAM" id="SSF52540">
    <property type="entry name" value="P-loop containing nucleoside triphosphate hydrolases"/>
    <property type="match status" value="1"/>
</dbReference>
<name>A0A264W0E3_9BACL</name>
<feature type="non-terminal residue" evidence="1">
    <location>
        <position position="85"/>
    </location>
</feature>
<dbReference type="Proteomes" id="UP000217065">
    <property type="component" value="Unassembled WGS sequence"/>
</dbReference>
<protein>
    <recommendedName>
        <fullName evidence="3">YihA family ribosome biogenesis GTP-binding protein</fullName>
    </recommendedName>
</protein>
<organism evidence="1 2">
    <name type="scientific">Tetzosporium hominis</name>
    <dbReference type="NCBI Taxonomy" id="2020506"/>
    <lineage>
        <taxon>Bacteria</taxon>
        <taxon>Bacillati</taxon>
        <taxon>Bacillota</taxon>
        <taxon>Bacilli</taxon>
        <taxon>Bacillales</taxon>
        <taxon>Caryophanaceae</taxon>
        <taxon>Tetzosporium</taxon>
    </lineage>
</organism>
<dbReference type="InterPro" id="IPR027417">
    <property type="entry name" value="P-loop_NTPase"/>
</dbReference>
<reference evidence="1 2" key="1">
    <citation type="submission" date="2017-07" db="EMBL/GenBank/DDBJ databases">
        <title>Tetzosporium hominis gen.nov. sp.nov.</title>
        <authorList>
            <person name="Tetz G."/>
            <person name="Tetz V."/>
        </authorList>
    </citation>
    <scope>NUCLEOTIDE SEQUENCE [LARGE SCALE GENOMIC DNA]</scope>
    <source>
        <strain evidence="1 2">VT-49</strain>
    </source>
</reference>
<dbReference type="Gene3D" id="3.40.50.300">
    <property type="entry name" value="P-loop containing nucleotide triphosphate hydrolases"/>
    <property type="match status" value="1"/>
</dbReference>
<dbReference type="EMBL" id="NOKQ01000291">
    <property type="protein sequence ID" value="OZS77059.1"/>
    <property type="molecule type" value="Genomic_DNA"/>
</dbReference>